<reference evidence="3" key="3">
    <citation type="submission" date="2015-06" db="UniProtKB">
        <authorList>
            <consortium name="EnsemblProtists"/>
        </authorList>
    </citation>
    <scope>IDENTIFICATION</scope>
</reference>
<dbReference type="CDD" id="cd00051">
    <property type="entry name" value="EFh"/>
    <property type="match status" value="1"/>
</dbReference>
<dbReference type="EnsemblProtists" id="EKX38832">
    <property type="protein sequence ID" value="EKX38832"/>
    <property type="gene ID" value="GUITHDRAFT_55550"/>
</dbReference>
<dbReference type="OrthoDB" id="186625at2759"/>
<accession>A0A0C3T4J4</accession>
<organism evidence="3 4">
    <name type="scientific">Guillardia theta (strain CCMP2712)</name>
    <name type="common">Cryptophyte</name>
    <dbReference type="NCBI Taxonomy" id="905079"/>
    <lineage>
        <taxon>Eukaryota</taxon>
        <taxon>Cryptophyceae</taxon>
        <taxon>Pyrenomonadales</taxon>
        <taxon>Geminigeraceae</taxon>
        <taxon>Guillardia</taxon>
    </lineage>
</organism>
<dbReference type="InterPro" id="IPR018247">
    <property type="entry name" value="EF_Hand_1_Ca_BS"/>
</dbReference>
<sequence length="57" mass="6507">MRQVFESLDRDRKGSLDFDSVYDCLNSLGLQPDRGQVESLVKKYDIDGDGSIGYEEF</sequence>
<dbReference type="Pfam" id="PF13499">
    <property type="entry name" value="EF-hand_7"/>
    <property type="match status" value="1"/>
</dbReference>
<protein>
    <recommendedName>
        <fullName evidence="2">EF-hand domain-containing protein</fullName>
    </recommendedName>
</protein>
<keyword evidence="4" id="KW-1185">Reference proteome</keyword>
<evidence type="ECO:0000313" key="4">
    <source>
        <dbReference type="Proteomes" id="UP000011087"/>
    </source>
</evidence>
<name>A0A0C3T4J4_GUITC</name>
<evidence type="ECO:0000256" key="1">
    <source>
        <dbReference type="ARBA" id="ARBA00022837"/>
    </source>
</evidence>
<dbReference type="SUPFAM" id="SSF47473">
    <property type="entry name" value="EF-hand"/>
    <property type="match status" value="1"/>
</dbReference>
<evidence type="ECO:0000259" key="2">
    <source>
        <dbReference type="PROSITE" id="PS50222"/>
    </source>
</evidence>
<dbReference type="InterPro" id="IPR011992">
    <property type="entry name" value="EF-hand-dom_pair"/>
</dbReference>
<dbReference type="PROSITE" id="PS50222">
    <property type="entry name" value="EF_HAND_2"/>
    <property type="match status" value="2"/>
</dbReference>
<feature type="domain" description="EF-hand" evidence="2">
    <location>
        <begin position="32"/>
        <end position="57"/>
    </location>
</feature>
<dbReference type="PaxDb" id="55529-EKX38832"/>
<dbReference type="HOGENOM" id="CLU_061288_22_5_1"/>
<dbReference type="InterPro" id="IPR002048">
    <property type="entry name" value="EF_hand_dom"/>
</dbReference>
<keyword evidence="1" id="KW-0106">Calcium</keyword>
<proteinExistence type="predicted"/>
<evidence type="ECO:0000313" key="3">
    <source>
        <dbReference type="EnsemblProtists" id="EKX38832"/>
    </source>
</evidence>
<dbReference type="Gene3D" id="1.10.238.10">
    <property type="entry name" value="EF-hand"/>
    <property type="match status" value="1"/>
</dbReference>
<dbReference type="Proteomes" id="UP000011087">
    <property type="component" value="Unassembled WGS sequence"/>
</dbReference>
<feature type="domain" description="EF-hand" evidence="2">
    <location>
        <begin position="1"/>
        <end position="31"/>
    </location>
</feature>
<dbReference type="PROSITE" id="PS00018">
    <property type="entry name" value="EF_HAND_1"/>
    <property type="match status" value="1"/>
</dbReference>
<reference evidence="4" key="1">
    <citation type="journal article" date="2012" name="Nature">
        <title>Algal genomes reveal evolutionary mosaicism and the fate of nucleomorphs.</title>
        <authorList>
            <consortium name="DOE Joint Genome Institute"/>
            <person name="Curtis B.A."/>
            <person name="Tanifuji G."/>
            <person name="Burki F."/>
            <person name="Gruber A."/>
            <person name="Irimia M."/>
            <person name="Maruyama S."/>
            <person name="Arias M.C."/>
            <person name="Ball S.G."/>
            <person name="Gile G.H."/>
            <person name="Hirakawa Y."/>
            <person name="Hopkins J.F."/>
            <person name="Kuo A."/>
            <person name="Rensing S.A."/>
            <person name="Schmutz J."/>
            <person name="Symeonidi A."/>
            <person name="Elias M."/>
            <person name="Eveleigh R.J."/>
            <person name="Herman E.K."/>
            <person name="Klute M.J."/>
            <person name="Nakayama T."/>
            <person name="Obornik M."/>
            <person name="Reyes-Prieto A."/>
            <person name="Armbrust E.V."/>
            <person name="Aves S.J."/>
            <person name="Beiko R.G."/>
            <person name="Coutinho P."/>
            <person name="Dacks J.B."/>
            <person name="Durnford D.G."/>
            <person name="Fast N.M."/>
            <person name="Green B.R."/>
            <person name="Grisdale C.J."/>
            <person name="Hempel F."/>
            <person name="Henrissat B."/>
            <person name="Hoppner M.P."/>
            <person name="Ishida K."/>
            <person name="Kim E."/>
            <person name="Koreny L."/>
            <person name="Kroth P.G."/>
            <person name="Liu Y."/>
            <person name="Malik S.B."/>
            <person name="Maier U.G."/>
            <person name="McRose D."/>
            <person name="Mock T."/>
            <person name="Neilson J.A."/>
            <person name="Onodera N.T."/>
            <person name="Poole A.M."/>
            <person name="Pritham E.J."/>
            <person name="Richards T.A."/>
            <person name="Rocap G."/>
            <person name="Roy S.W."/>
            <person name="Sarai C."/>
            <person name="Schaack S."/>
            <person name="Shirato S."/>
            <person name="Slamovits C.H."/>
            <person name="Spencer D.F."/>
            <person name="Suzuki S."/>
            <person name="Worden A.Z."/>
            <person name="Zauner S."/>
            <person name="Barry K."/>
            <person name="Bell C."/>
            <person name="Bharti A.K."/>
            <person name="Crow J.A."/>
            <person name="Grimwood J."/>
            <person name="Kramer R."/>
            <person name="Lindquist E."/>
            <person name="Lucas S."/>
            <person name="Salamov A."/>
            <person name="McFadden G.I."/>
            <person name="Lane C.E."/>
            <person name="Keeling P.J."/>
            <person name="Gray M.W."/>
            <person name="Grigoriev I.V."/>
            <person name="Archibald J.M."/>
        </authorList>
    </citation>
    <scope>NUCLEOTIDE SEQUENCE</scope>
    <source>
        <strain evidence="4">CCMP2712</strain>
    </source>
</reference>
<reference evidence="4" key="2">
    <citation type="submission" date="2012-11" db="EMBL/GenBank/DDBJ databases">
        <authorList>
            <person name="Kuo A."/>
            <person name="Curtis B.A."/>
            <person name="Tanifuji G."/>
            <person name="Burki F."/>
            <person name="Gruber A."/>
            <person name="Irimia M."/>
            <person name="Maruyama S."/>
            <person name="Arias M.C."/>
            <person name="Ball S.G."/>
            <person name="Gile G.H."/>
            <person name="Hirakawa Y."/>
            <person name="Hopkins J.F."/>
            <person name="Rensing S.A."/>
            <person name="Schmutz J."/>
            <person name="Symeonidi A."/>
            <person name="Elias M."/>
            <person name="Eveleigh R.J."/>
            <person name="Herman E.K."/>
            <person name="Klute M.J."/>
            <person name="Nakayama T."/>
            <person name="Obornik M."/>
            <person name="Reyes-Prieto A."/>
            <person name="Armbrust E.V."/>
            <person name="Aves S.J."/>
            <person name="Beiko R.G."/>
            <person name="Coutinho P."/>
            <person name="Dacks J.B."/>
            <person name="Durnford D.G."/>
            <person name="Fast N.M."/>
            <person name="Green B.R."/>
            <person name="Grisdale C."/>
            <person name="Hempe F."/>
            <person name="Henrissat B."/>
            <person name="Hoppner M.P."/>
            <person name="Ishida K.-I."/>
            <person name="Kim E."/>
            <person name="Koreny L."/>
            <person name="Kroth P.G."/>
            <person name="Liu Y."/>
            <person name="Malik S.-B."/>
            <person name="Maier U.G."/>
            <person name="McRose D."/>
            <person name="Mock T."/>
            <person name="Neilson J.A."/>
            <person name="Onodera N.T."/>
            <person name="Poole A.M."/>
            <person name="Pritham E.J."/>
            <person name="Richards T.A."/>
            <person name="Rocap G."/>
            <person name="Roy S.W."/>
            <person name="Sarai C."/>
            <person name="Schaack S."/>
            <person name="Shirato S."/>
            <person name="Slamovits C.H."/>
            <person name="Spencer D.F."/>
            <person name="Suzuki S."/>
            <person name="Worden A.Z."/>
            <person name="Zauner S."/>
            <person name="Barry K."/>
            <person name="Bell C."/>
            <person name="Bharti A.K."/>
            <person name="Crow J.A."/>
            <person name="Grimwood J."/>
            <person name="Kramer R."/>
            <person name="Lindquist E."/>
            <person name="Lucas S."/>
            <person name="Salamov A."/>
            <person name="McFadden G.I."/>
            <person name="Lane C.E."/>
            <person name="Keeling P.J."/>
            <person name="Gray M.W."/>
            <person name="Grigoriev I.V."/>
            <person name="Archibald J.M."/>
        </authorList>
    </citation>
    <scope>NUCLEOTIDE SEQUENCE</scope>
    <source>
        <strain evidence="4">CCMP2712</strain>
    </source>
</reference>